<dbReference type="GO" id="GO:0006412">
    <property type="term" value="P:translation"/>
    <property type="evidence" value="ECO:0007669"/>
    <property type="project" value="InterPro"/>
</dbReference>
<dbReference type="InterPro" id="IPR000597">
    <property type="entry name" value="Ribosomal_uL3"/>
</dbReference>
<comment type="similarity">
    <text evidence="1">Belongs to the universal ribosomal protein uL3 family.</text>
</comment>
<organism evidence="7 8">
    <name type="scientific">Operophtera brumata</name>
    <name type="common">Winter moth</name>
    <name type="synonym">Phalaena brumata</name>
    <dbReference type="NCBI Taxonomy" id="104452"/>
    <lineage>
        <taxon>Eukaryota</taxon>
        <taxon>Metazoa</taxon>
        <taxon>Ecdysozoa</taxon>
        <taxon>Arthropoda</taxon>
        <taxon>Hexapoda</taxon>
        <taxon>Insecta</taxon>
        <taxon>Pterygota</taxon>
        <taxon>Neoptera</taxon>
        <taxon>Endopterygota</taxon>
        <taxon>Lepidoptera</taxon>
        <taxon>Glossata</taxon>
        <taxon>Ditrysia</taxon>
        <taxon>Geometroidea</taxon>
        <taxon>Geometridae</taxon>
        <taxon>Larentiinae</taxon>
        <taxon>Operophtera</taxon>
    </lineage>
</organism>
<evidence type="ECO:0000256" key="1">
    <source>
        <dbReference type="ARBA" id="ARBA00006540"/>
    </source>
</evidence>
<dbReference type="Pfam" id="PF00297">
    <property type="entry name" value="Ribosomal_L3"/>
    <property type="match status" value="1"/>
</dbReference>
<comment type="caution">
    <text evidence="7">The sequence shown here is derived from an EMBL/GenBank/DDBJ whole genome shotgun (WGS) entry which is preliminary data.</text>
</comment>
<feature type="region of interest" description="Disordered" evidence="6">
    <location>
        <begin position="219"/>
        <end position="239"/>
    </location>
</feature>
<protein>
    <recommendedName>
        <fullName evidence="4">Large ribosomal subunit protein uL3m</fullName>
    </recommendedName>
    <alternativeName>
        <fullName evidence="5">39S ribosomal protein L3, mitochondrial</fullName>
    </alternativeName>
</protein>
<dbReference type="Gene3D" id="4.10.960.10">
    <property type="entry name" value="Ribosomal protein L3, domain 3"/>
    <property type="match status" value="1"/>
</dbReference>
<proteinExistence type="inferred from homology"/>
<keyword evidence="2 7" id="KW-0689">Ribosomal protein</keyword>
<dbReference type="InterPro" id="IPR044892">
    <property type="entry name" value="Ribosomal_L3_dom_3_arc_sf"/>
</dbReference>
<dbReference type="SUPFAM" id="SSF50447">
    <property type="entry name" value="Translation proteins"/>
    <property type="match status" value="1"/>
</dbReference>
<evidence type="ECO:0000256" key="3">
    <source>
        <dbReference type="ARBA" id="ARBA00023274"/>
    </source>
</evidence>
<name>A0A0L7LA38_OPEBR</name>
<dbReference type="InterPro" id="IPR019927">
    <property type="entry name" value="Ribosomal_uL3_bac/org-type"/>
</dbReference>
<sequence length="312" mass="35271">MRLDTVSVRTYIPPRFRPPYWYRQKERGASEEYLTNDNKQFIDEVLREKMEKQSLSESPLTSNEITTEALWTPSTRRVGLIARKIGNYPLWSKDGKKFQTTLLQVVDNHVIKYIPPEKWNPMKVSDNTYKKQKRFGVVMVGAETVDPSTVTSEYCGLFDSVGMLPKRFLCRFMVTPNAALQTGTPLVATHFRVGDHIDVRAKTTDRGFQGVMKRHGFKGMPASHGVTKTHRRPGNIGAGGQKARHNVIWTLGVGIPGETGAMCYLFDTVLPLKKHKSSPPFPTHIPSGDLPLEYIDQTIHDFSNSSISFEES</sequence>
<dbReference type="AlphaFoldDB" id="A0A0L7LA38"/>
<dbReference type="EMBL" id="JTDY01002042">
    <property type="protein sequence ID" value="KOB72254.1"/>
    <property type="molecule type" value="Genomic_DNA"/>
</dbReference>
<reference evidence="7 8" key="1">
    <citation type="journal article" date="2015" name="Genome Biol. Evol.">
        <title>The genome of winter moth (Operophtera brumata) provides a genomic perspective on sexual dimorphism and phenology.</title>
        <authorList>
            <person name="Derks M.F."/>
            <person name="Smit S."/>
            <person name="Salis L."/>
            <person name="Schijlen E."/>
            <person name="Bossers A."/>
            <person name="Mateman C."/>
            <person name="Pijl A.S."/>
            <person name="de Ridder D."/>
            <person name="Groenen M.A."/>
            <person name="Visser M.E."/>
            <person name="Megens H.J."/>
        </authorList>
    </citation>
    <scope>NUCLEOTIDE SEQUENCE [LARGE SCALE GENOMIC DNA]</scope>
    <source>
        <strain evidence="7">WM2013NL</strain>
        <tissue evidence="7">Head and thorax</tissue>
    </source>
</reference>
<dbReference type="Gene3D" id="2.40.30.10">
    <property type="entry name" value="Translation factors"/>
    <property type="match status" value="1"/>
</dbReference>
<evidence type="ECO:0000256" key="6">
    <source>
        <dbReference type="SAM" id="MobiDB-lite"/>
    </source>
</evidence>
<evidence type="ECO:0000256" key="5">
    <source>
        <dbReference type="ARBA" id="ARBA00035396"/>
    </source>
</evidence>
<evidence type="ECO:0000256" key="4">
    <source>
        <dbReference type="ARBA" id="ARBA00035209"/>
    </source>
</evidence>
<evidence type="ECO:0000256" key="2">
    <source>
        <dbReference type="ARBA" id="ARBA00022980"/>
    </source>
</evidence>
<dbReference type="InterPro" id="IPR009000">
    <property type="entry name" value="Transl_B-barrel_sf"/>
</dbReference>
<dbReference type="STRING" id="104452.A0A0L7LA38"/>
<dbReference type="Proteomes" id="UP000037510">
    <property type="component" value="Unassembled WGS sequence"/>
</dbReference>
<dbReference type="PANTHER" id="PTHR11229">
    <property type="entry name" value="50S RIBOSOMAL PROTEIN L3"/>
    <property type="match status" value="1"/>
</dbReference>
<dbReference type="PANTHER" id="PTHR11229:SF8">
    <property type="entry name" value="LARGE RIBOSOMAL SUBUNIT PROTEIN UL3M"/>
    <property type="match status" value="1"/>
</dbReference>
<gene>
    <name evidence="7" type="ORF">OBRU01_12433</name>
</gene>
<dbReference type="GO" id="GO:0003735">
    <property type="term" value="F:structural constituent of ribosome"/>
    <property type="evidence" value="ECO:0007669"/>
    <property type="project" value="InterPro"/>
</dbReference>
<evidence type="ECO:0000313" key="8">
    <source>
        <dbReference type="Proteomes" id="UP000037510"/>
    </source>
</evidence>
<keyword evidence="3" id="KW-0687">Ribonucleoprotein</keyword>
<accession>A0A0L7LA38</accession>
<keyword evidence="8" id="KW-1185">Reference proteome</keyword>
<dbReference type="GO" id="GO:0005762">
    <property type="term" value="C:mitochondrial large ribosomal subunit"/>
    <property type="evidence" value="ECO:0007669"/>
    <property type="project" value="TreeGrafter"/>
</dbReference>
<evidence type="ECO:0000313" key="7">
    <source>
        <dbReference type="EMBL" id="KOB72254.1"/>
    </source>
</evidence>